<feature type="repeat" description="ANK" evidence="1">
    <location>
        <begin position="285"/>
        <end position="317"/>
    </location>
</feature>
<organism evidence="3 4">
    <name type="scientific">Muraenolepis orangiensis</name>
    <name type="common">Patagonian moray cod</name>
    <dbReference type="NCBI Taxonomy" id="630683"/>
    <lineage>
        <taxon>Eukaryota</taxon>
        <taxon>Metazoa</taxon>
        <taxon>Chordata</taxon>
        <taxon>Craniata</taxon>
        <taxon>Vertebrata</taxon>
        <taxon>Euteleostomi</taxon>
        <taxon>Actinopterygii</taxon>
        <taxon>Neopterygii</taxon>
        <taxon>Teleostei</taxon>
        <taxon>Neoteleostei</taxon>
        <taxon>Acanthomorphata</taxon>
        <taxon>Zeiogadaria</taxon>
        <taxon>Gadariae</taxon>
        <taxon>Gadiformes</taxon>
        <taxon>Muraenolepidoidei</taxon>
        <taxon>Muraenolepididae</taxon>
        <taxon>Muraenolepis</taxon>
    </lineage>
</organism>
<dbReference type="Pfam" id="PF12796">
    <property type="entry name" value="Ank_2"/>
    <property type="match status" value="3"/>
</dbReference>
<evidence type="ECO:0000259" key="2">
    <source>
        <dbReference type="PROSITE" id="PS50017"/>
    </source>
</evidence>
<proteinExistence type="predicted"/>
<accession>A0A9Q0DAM8</accession>
<dbReference type="InterPro" id="IPR000488">
    <property type="entry name" value="Death_dom"/>
</dbReference>
<dbReference type="PANTHER" id="PTHR24125">
    <property type="entry name" value="ANKYRIN REPEAT AND DEATH DOMAIN-CONTAINING PROTEIN"/>
    <property type="match status" value="1"/>
</dbReference>
<keyword evidence="4" id="KW-1185">Reference proteome</keyword>
<comment type="caution">
    <text evidence="3">The sequence shown here is derived from an EMBL/GenBank/DDBJ whole genome shotgun (WGS) entry which is preliminary data.</text>
</comment>
<dbReference type="InterPro" id="IPR036770">
    <property type="entry name" value="Ankyrin_rpt-contain_sf"/>
</dbReference>
<dbReference type="SMART" id="SM00248">
    <property type="entry name" value="ANK"/>
    <property type="match status" value="10"/>
</dbReference>
<feature type="repeat" description="ANK" evidence="1">
    <location>
        <begin position="252"/>
        <end position="284"/>
    </location>
</feature>
<evidence type="ECO:0000313" key="4">
    <source>
        <dbReference type="Proteomes" id="UP001148018"/>
    </source>
</evidence>
<feature type="repeat" description="ANK" evidence="1">
    <location>
        <begin position="50"/>
        <end position="82"/>
    </location>
</feature>
<dbReference type="Gene3D" id="1.25.40.20">
    <property type="entry name" value="Ankyrin repeat-containing domain"/>
    <property type="match status" value="5"/>
</dbReference>
<dbReference type="EMBL" id="JANIIK010000552">
    <property type="protein sequence ID" value="KAJ3583097.1"/>
    <property type="molecule type" value="Genomic_DNA"/>
</dbReference>
<sequence>MQMEPSGQSFNTTEMLLETERKFIDAAKTNNVEAMRLWGQGLNINVRNVHNRTALHFAVAGNSQEAVSLLLLWRVKVDQRDNHGVAPIHLAAWFSCVAILKMLVRAGADQKILNNEGFNIFHCAAINNHTEILQYILEDLQMKELDKPDALGHTAFALAAERGCVEVLGMLMSPAYKMASTKPNKSGDTPLHLAAGNGHLDVVEMLLRSFETRDEGNMAEQTALYLAADSGYEECTRALLRAGCNPNIVTLTKRSPLHPVAERGDTSMLRLLLDYDAQTDFQDQHLEAPLHLAVKNYHIPAIFMLLEAGCNVHLADKRSQTAMHLAAELARVEIIEMLLKTGVDLTLCDKHNKTALGVAARADEVVIVDMVIKAERWNAWMLAHPEPNENLHSQRPLTFKLDHRQETKPFRSMVWHLTYQQLKPGDWKRLAEHWEFTKEQVEAIEEQWTGQHSYREHGNRMLLIWHHGVELASQSPSKELYQGLIQTSNRTVADRLRMQTEKGSNKYCNIS</sequence>
<dbReference type="InterPro" id="IPR002110">
    <property type="entry name" value="Ankyrin_rpt"/>
</dbReference>
<dbReference type="PROSITE" id="PS50017">
    <property type="entry name" value="DEATH_DOMAIN"/>
    <property type="match status" value="1"/>
</dbReference>
<dbReference type="PROSITE" id="PS50088">
    <property type="entry name" value="ANK_REPEAT"/>
    <property type="match status" value="7"/>
</dbReference>
<reference evidence="3" key="1">
    <citation type="submission" date="2022-07" db="EMBL/GenBank/DDBJ databases">
        <title>Chromosome-level genome of Muraenolepis orangiensis.</title>
        <authorList>
            <person name="Kim J."/>
        </authorList>
    </citation>
    <scope>NUCLEOTIDE SEQUENCE</scope>
    <source>
        <strain evidence="3">KU_S4_2022</strain>
        <tissue evidence="3">Muscle</tissue>
    </source>
</reference>
<feature type="repeat" description="ANK" evidence="1">
    <location>
        <begin position="219"/>
        <end position="251"/>
    </location>
</feature>
<name>A0A9Q0DAM8_9TELE</name>
<feature type="repeat" description="ANK" evidence="1">
    <location>
        <begin position="83"/>
        <end position="115"/>
    </location>
</feature>
<evidence type="ECO:0000313" key="3">
    <source>
        <dbReference type="EMBL" id="KAJ3583097.1"/>
    </source>
</evidence>
<feature type="repeat" description="ANK" evidence="1">
    <location>
        <begin position="318"/>
        <end position="350"/>
    </location>
</feature>
<dbReference type="PANTHER" id="PTHR24125:SF1">
    <property type="entry name" value="ANKYRIN REPEAT AND DEATH DOMAIN-CONTAINING PROTEIN 1B"/>
    <property type="match status" value="1"/>
</dbReference>
<dbReference type="PRINTS" id="PR01415">
    <property type="entry name" value="ANKYRIN"/>
</dbReference>
<dbReference type="InterPro" id="IPR011029">
    <property type="entry name" value="DEATH-like_dom_sf"/>
</dbReference>
<gene>
    <name evidence="3" type="ORF">NHX12_034468</name>
</gene>
<dbReference type="Proteomes" id="UP001148018">
    <property type="component" value="Unassembled WGS sequence"/>
</dbReference>
<protein>
    <recommendedName>
        <fullName evidence="2">Death domain-containing protein</fullName>
    </recommendedName>
</protein>
<dbReference type="Gene3D" id="1.10.533.10">
    <property type="entry name" value="Death Domain, Fas"/>
    <property type="match status" value="1"/>
</dbReference>
<dbReference type="PROSITE" id="PS50297">
    <property type="entry name" value="ANK_REP_REGION"/>
    <property type="match status" value="5"/>
</dbReference>
<dbReference type="AlphaFoldDB" id="A0A9Q0DAM8"/>
<dbReference type="InterPro" id="IPR052457">
    <property type="entry name" value="Ankyrin-DD_containing_protein"/>
</dbReference>
<dbReference type="GO" id="GO:0007165">
    <property type="term" value="P:signal transduction"/>
    <property type="evidence" value="ECO:0007669"/>
    <property type="project" value="InterPro"/>
</dbReference>
<dbReference type="SUPFAM" id="SSF47986">
    <property type="entry name" value="DEATH domain"/>
    <property type="match status" value="1"/>
</dbReference>
<dbReference type="SUPFAM" id="SSF48403">
    <property type="entry name" value="Ankyrin repeat"/>
    <property type="match status" value="1"/>
</dbReference>
<dbReference type="OrthoDB" id="448455at2759"/>
<feature type="domain" description="Death" evidence="2">
    <location>
        <begin position="426"/>
        <end position="500"/>
    </location>
</feature>
<evidence type="ECO:0000256" key="1">
    <source>
        <dbReference type="PROSITE-ProRule" id="PRU00023"/>
    </source>
</evidence>
<feature type="repeat" description="ANK" evidence="1">
    <location>
        <begin position="186"/>
        <end position="208"/>
    </location>
</feature>
<keyword evidence="1" id="KW-0040">ANK repeat</keyword>